<dbReference type="InterPro" id="IPR053168">
    <property type="entry name" value="Glutamic_endopeptidase"/>
</dbReference>
<dbReference type="Pfam" id="PF14365">
    <property type="entry name" value="Neprosin_AP"/>
    <property type="match status" value="1"/>
</dbReference>
<dbReference type="AlphaFoldDB" id="A0AAV9CIH7"/>
<name>A0AAV9CIH7_ACOCL</name>
<proteinExistence type="predicted"/>
<dbReference type="Pfam" id="PF03080">
    <property type="entry name" value="Neprosin"/>
    <property type="match status" value="1"/>
</dbReference>
<dbReference type="EMBL" id="JAUJYO010000019">
    <property type="protein sequence ID" value="KAK1288301.1"/>
    <property type="molecule type" value="Genomic_DNA"/>
</dbReference>
<evidence type="ECO:0000313" key="3">
    <source>
        <dbReference type="Proteomes" id="UP001180020"/>
    </source>
</evidence>
<protein>
    <recommendedName>
        <fullName evidence="1">Neprosin PEP catalytic domain-containing protein</fullName>
    </recommendedName>
</protein>
<reference evidence="2" key="1">
    <citation type="journal article" date="2023" name="Nat. Commun.">
        <title>Diploid and tetraploid genomes of Acorus and the evolution of monocots.</title>
        <authorList>
            <person name="Ma L."/>
            <person name="Liu K.W."/>
            <person name="Li Z."/>
            <person name="Hsiao Y.Y."/>
            <person name="Qi Y."/>
            <person name="Fu T."/>
            <person name="Tang G.D."/>
            <person name="Zhang D."/>
            <person name="Sun W.H."/>
            <person name="Liu D.K."/>
            <person name="Li Y."/>
            <person name="Chen G.Z."/>
            <person name="Liu X.D."/>
            <person name="Liao X.Y."/>
            <person name="Jiang Y.T."/>
            <person name="Yu X."/>
            <person name="Hao Y."/>
            <person name="Huang J."/>
            <person name="Zhao X.W."/>
            <person name="Ke S."/>
            <person name="Chen Y.Y."/>
            <person name="Wu W.L."/>
            <person name="Hsu J.L."/>
            <person name="Lin Y.F."/>
            <person name="Huang M.D."/>
            <person name="Li C.Y."/>
            <person name="Huang L."/>
            <person name="Wang Z.W."/>
            <person name="Zhao X."/>
            <person name="Zhong W.Y."/>
            <person name="Peng D.H."/>
            <person name="Ahmad S."/>
            <person name="Lan S."/>
            <person name="Zhang J.S."/>
            <person name="Tsai W.C."/>
            <person name="Van de Peer Y."/>
            <person name="Liu Z.J."/>
        </authorList>
    </citation>
    <scope>NUCLEOTIDE SEQUENCE</scope>
    <source>
        <strain evidence="2">CP</strain>
    </source>
</reference>
<accession>A0AAV9CIH7</accession>
<dbReference type="PROSITE" id="PS52045">
    <property type="entry name" value="NEPROSIN_PEP_CD"/>
    <property type="match status" value="1"/>
</dbReference>
<evidence type="ECO:0000259" key="1">
    <source>
        <dbReference type="PROSITE" id="PS52045"/>
    </source>
</evidence>
<gene>
    <name evidence="2" type="ORF">QJS10_CPB19g01494</name>
</gene>
<evidence type="ECO:0000313" key="2">
    <source>
        <dbReference type="EMBL" id="KAK1288301.1"/>
    </source>
</evidence>
<dbReference type="InterPro" id="IPR004314">
    <property type="entry name" value="Neprosin"/>
</dbReference>
<dbReference type="PANTHER" id="PTHR31589">
    <property type="entry name" value="PROTEIN, PUTATIVE (DUF239)-RELATED-RELATED"/>
    <property type="match status" value="1"/>
</dbReference>
<feature type="domain" description="Neprosin PEP catalytic" evidence="1">
    <location>
        <begin position="40"/>
        <end position="299"/>
    </location>
</feature>
<reference evidence="2" key="2">
    <citation type="submission" date="2023-06" db="EMBL/GenBank/DDBJ databases">
        <authorList>
            <person name="Ma L."/>
            <person name="Liu K.-W."/>
            <person name="Li Z."/>
            <person name="Hsiao Y.-Y."/>
            <person name="Qi Y."/>
            <person name="Fu T."/>
            <person name="Tang G."/>
            <person name="Zhang D."/>
            <person name="Sun W.-H."/>
            <person name="Liu D.-K."/>
            <person name="Li Y."/>
            <person name="Chen G.-Z."/>
            <person name="Liu X.-D."/>
            <person name="Liao X.-Y."/>
            <person name="Jiang Y.-T."/>
            <person name="Yu X."/>
            <person name="Hao Y."/>
            <person name="Huang J."/>
            <person name="Zhao X.-W."/>
            <person name="Ke S."/>
            <person name="Chen Y.-Y."/>
            <person name="Wu W.-L."/>
            <person name="Hsu J.-L."/>
            <person name="Lin Y.-F."/>
            <person name="Huang M.-D."/>
            <person name="Li C.-Y."/>
            <person name="Huang L."/>
            <person name="Wang Z.-W."/>
            <person name="Zhao X."/>
            <person name="Zhong W.-Y."/>
            <person name="Peng D.-H."/>
            <person name="Ahmad S."/>
            <person name="Lan S."/>
            <person name="Zhang J.-S."/>
            <person name="Tsai W.-C."/>
            <person name="Van De Peer Y."/>
            <person name="Liu Z.-J."/>
        </authorList>
    </citation>
    <scope>NUCLEOTIDE SEQUENCE</scope>
    <source>
        <strain evidence="2">CP</strain>
        <tissue evidence="2">Leaves</tissue>
    </source>
</reference>
<keyword evidence="3" id="KW-1185">Reference proteome</keyword>
<dbReference type="PANTHER" id="PTHR31589:SF219">
    <property type="entry name" value="OS06G0144400 PROTEIN"/>
    <property type="match status" value="1"/>
</dbReference>
<dbReference type="InterPro" id="IPR025521">
    <property type="entry name" value="Neprosin_propep"/>
</dbReference>
<sequence>MAEKTQSHETTIKINEVLTHLNKPPTNSIMMTPSLFPERDVVSSEQIIEWTWQKSGSCPQGTVPIRRTSKGDILRATSVEHFGRRDRSAGSGTTEYATIHTDYVISIFFSAKGEINVWKVFVEPNEWSHSGITMGNTKLKKHAFIEAGWSRNCRHFYFNNQYKNAQADDYGSTGPSESKMVVSVNGDPVGYYPDPIFGYSFPNASTISWGGSVLNRRNGGRHTSTEMGSGIYARHGFGESAFIGRCEISEDRAHSTHFSVPVWTSTLASHPNCYSVTQGMRSVRGQPGLWTFFGGAGCDATSGYLLS</sequence>
<organism evidence="2 3">
    <name type="scientific">Acorus calamus</name>
    <name type="common">Sweet flag</name>
    <dbReference type="NCBI Taxonomy" id="4465"/>
    <lineage>
        <taxon>Eukaryota</taxon>
        <taxon>Viridiplantae</taxon>
        <taxon>Streptophyta</taxon>
        <taxon>Embryophyta</taxon>
        <taxon>Tracheophyta</taxon>
        <taxon>Spermatophyta</taxon>
        <taxon>Magnoliopsida</taxon>
        <taxon>Liliopsida</taxon>
        <taxon>Acoraceae</taxon>
        <taxon>Acorus</taxon>
    </lineage>
</organism>
<dbReference type="Proteomes" id="UP001180020">
    <property type="component" value="Unassembled WGS sequence"/>
</dbReference>
<comment type="caution">
    <text evidence="2">The sequence shown here is derived from an EMBL/GenBank/DDBJ whole genome shotgun (WGS) entry which is preliminary data.</text>
</comment>